<dbReference type="Pfam" id="PF00156">
    <property type="entry name" value="Pribosyltran"/>
    <property type="match status" value="1"/>
</dbReference>
<dbReference type="KEGG" id="wdi:H9L19_05095"/>
<dbReference type="InterPro" id="IPR050408">
    <property type="entry name" value="HGPRT"/>
</dbReference>
<evidence type="ECO:0000256" key="6">
    <source>
        <dbReference type="ARBA" id="ARBA00008391"/>
    </source>
</evidence>
<keyword evidence="13 16" id="KW-0460">Magnesium</keyword>
<sequence length="175" mass="19606">MEMKLGRTVVSESEIKAMVPRVANEIKQACGDDLKDVLFVGIMKGAYIWMADLLREIGADVQMDYIHVSSYANEQSTGVVTVVKDIQQDVNDRIVILLDEVIDTGLTLQYLKKELLARGARKVLLAVATDKREQIAADDIHADFVGIRVPNEFLVGYGMDYNNHYRNLGYIAVLE</sequence>
<dbReference type="UniPathway" id="UPA00909">
    <property type="reaction ID" value="UER00887"/>
</dbReference>
<dbReference type="PANTHER" id="PTHR43340">
    <property type="entry name" value="HYPOXANTHINE-GUANINE PHOSPHORIBOSYLTRANSFERASE"/>
    <property type="match status" value="1"/>
</dbReference>
<dbReference type="EMBL" id="CP060724">
    <property type="protein sequence ID" value="QNN74791.1"/>
    <property type="molecule type" value="Genomic_DNA"/>
</dbReference>
<evidence type="ECO:0000256" key="8">
    <source>
        <dbReference type="ARBA" id="ARBA00022676"/>
    </source>
</evidence>
<evidence type="ECO:0000256" key="14">
    <source>
        <dbReference type="ARBA" id="ARBA00048811"/>
    </source>
</evidence>
<dbReference type="GO" id="GO:0005829">
    <property type="term" value="C:cytosol"/>
    <property type="evidence" value="ECO:0007669"/>
    <property type="project" value="TreeGrafter"/>
</dbReference>
<keyword evidence="8 16" id="KW-0328">Glycosyltransferase</keyword>
<gene>
    <name evidence="18" type="primary">hpt</name>
    <name evidence="18" type="ORF">H9L19_05095</name>
</gene>
<comment type="pathway">
    <text evidence="5">Purine metabolism; GMP biosynthesis via salvage pathway; GMP from guanine: step 1/1.</text>
</comment>
<dbReference type="CDD" id="cd06223">
    <property type="entry name" value="PRTases_typeI"/>
    <property type="match status" value="1"/>
</dbReference>
<dbReference type="NCBIfam" id="TIGR01203">
    <property type="entry name" value="HGPRTase"/>
    <property type="match status" value="1"/>
</dbReference>
<dbReference type="GO" id="GO:0004422">
    <property type="term" value="F:hypoxanthine phosphoribosyltransferase activity"/>
    <property type="evidence" value="ECO:0007669"/>
    <property type="project" value="InterPro"/>
</dbReference>
<evidence type="ECO:0000256" key="5">
    <source>
        <dbReference type="ARBA" id="ARBA00004676"/>
    </source>
</evidence>
<keyword evidence="10 16" id="KW-0479">Metal-binding</keyword>
<protein>
    <recommendedName>
        <fullName evidence="16">Hypoxanthine phosphoribosyltransferase</fullName>
        <ecNumber evidence="16">2.4.2.8</ecNumber>
    </recommendedName>
</protein>
<dbReference type="PANTHER" id="PTHR43340:SF1">
    <property type="entry name" value="HYPOXANTHINE PHOSPHORIBOSYLTRANSFERASE"/>
    <property type="match status" value="1"/>
</dbReference>
<comment type="pathway">
    <text evidence="4 16">Purine metabolism; IMP biosynthesis via salvage pathway; IMP from hypoxanthine: step 1/1.</text>
</comment>
<comment type="similarity">
    <text evidence="6 16">Belongs to the purine/pyrimidine phosphoribosyltransferase family.</text>
</comment>
<comment type="subcellular location">
    <subcellularLocation>
        <location evidence="3 16">Cytoplasm</location>
    </subcellularLocation>
</comment>
<evidence type="ECO:0000256" key="3">
    <source>
        <dbReference type="ARBA" id="ARBA00004496"/>
    </source>
</evidence>
<dbReference type="GO" id="GO:0000166">
    <property type="term" value="F:nucleotide binding"/>
    <property type="evidence" value="ECO:0007669"/>
    <property type="project" value="UniProtKB-KW"/>
</dbReference>
<evidence type="ECO:0000313" key="18">
    <source>
        <dbReference type="EMBL" id="QNN74791.1"/>
    </source>
</evidence>
<evidence type="ECO:0000256" key="1">
    <source>
        <dbReference type="ARBA" id="ARBA00001946"/>
    </source>
</evidence>
<dbReference type="EC" id="2.4.2.8" evidence="16"/>
<evidence type="ECO:0000259" key="17">
    <source>
        <dbReference type="Pfam" id="PF00156"/>
    </source>
</evidence>
<comment type="function">
    <text evidence="2">Purine salvage pathway enzyme that catalyzes the transfer of the ribosyl-5-phosphate group from 5-phospho-alpha-D-ribose 1-diphosphate (PRPP) to the N9 position of the 6-oxopurines hypoxanthine and guanine to form the corresponding ribonucleotides IMP (inosine 5'-monophosphate) and GMP (guanosine 5'-monophosphate), with the release of PPi.</text>
</comment>
<accession>A0A7G9T3W6</accession>
<dbReference type="InterPro" id="IPR029057">
    <property type="entry name" value="PRTase-like"/>
</dbReference>
<evidence type="ECO:0000256" key="7">
    <source>
        <dbReference type="ARBA" id="ARBA00022490"/>
    </source>
</evidence>
<comment type="cofactor">
    <cofactor evidence="1 16">
        <name>Mg(2+)</name>
        <dbReference type="ChEBI" id="CHEBI:18420"/>
    </cofactor>
</comment>
<dbReference type="UniPathway" id="UPA00591">
    <property type="reaction ID" value="UER00648"/>
</dbReference>
<reference evidence="18 19" key="1">
    <citation type="submission" date="2020-08" db="EMBL/GenBank/DDBJ databases">
        <title>Genome sequence of Weissella diestrammenae KACC 16890T.</title>
        <authorList>
            <person name="Hyun D.-W."/>
            <person name="Bae J.-W."/>
        </authorList>
    </citation>
    <scope>NUCLEOTIDE SEQUENCE [LARGE SCALE GENOMIC DNA]</scope>
    <source>
        <strain evidence="18 19">KACC 16890</strain>
    </source>
</reference>
<dbReference type="GO" id="GO:0006166">
    <property type="term" value="P:purine ribonucleoside salvage"/>
    <property type="evidence" value="ECO:0007669"/>
    <property type="project" value="UniProtKB-KW"/>
</dbReference>
<keyword evidence="19" id="KW-1185">Reference proteome</keyword>
<comment type="catalytic activity">
    <reaction evidence="15">
        <text>IMP + diphosphate = hypoxanthine + 5-phospho-alpha-D-ribose 1-diphosphate</text>
        <dbReference type="Rhea" id="RHEA:17973"/>
        <dbReference type="ChEBI" id="CHEBI:17368"/>
        <dbReference type="ChEBI" id="CHEBI:33019"/>
        <dbReference type="ChEBI" id="CHEBI:58017"/>
        <dbReference type="ChEBI" id="CHEBI:58053"/>
        <dbReference type="EC" id="2.4.2.8"/>
    </reaction>
    <physiologicalReaction direction="right-to-left" evidence="15">
        <dbReference type="Rhea" id="RHEA:17975"/>
    </physiologicalReaction>
</comment>
<evidence type="ECO:0000256" key="15">
    <source>
        <dbReference type="ARBA" id="ARBA00049402"/>
    </source>
</evidence>
<dbReference type="AlphaFoldDB" id="A0A7G9T3W6"/>
<dbReference type="GO" id="GO:0000287">
    <property type="term" value="F:magnesium ion binding"/>
    <property type="evidence" value="ECO:0007669"/>
    <property type="project" value="TreeGrafter"/>
</dbReference>
<keyword evidence="7 16" id="KW-0963">Cytoplasm</keyword>
<evidence type="ECO:0000256" key="12">
    <source>
        <dbReference type="ARBA" id="ARBA00022741"/>
    </source>
</evidence>
<dbReference type="Proteomes" id="UP000515800">
    <property type="component" value="Chromosome"/>
</dbReference>
<dbReference type="Gene3D" id="3.40.50.2020">
    <property type="match status" value="1"/>
</dbReference>
<evidence type="ECO:0000256" key="16">
    <source>
        <dbReference type="RuleBase" id="RU364099"/>
    </source>
</evidence>
<dbReference type="GO" id="GO:0032264">
    <property type="term" value="P:IMP salvage"/>
    <property type="evidence" value="ECO:0007669"/>
    <property type="project" value="UniProtKB-UniPathway"/>
</dbReference>
<keyword evidence="11 16" id="KW-0660">Purine salvage</keyword>
<evidence type="ECO:0000256" key="9">
    <source>
        <dbReference type="ARBA" id="ARBA00022679"/>
    </source>
</evidence>
<evidence type="ECO:0000256" key="4">
    <source>
        <dbReference type="ARBA" id="ARBA00004669"/>
    </source>
</evidence>
<dbReference type="GO" id="GO:0032263">
    <property type="term" value="P:GMP salvage"/>
    <property type="evidence" value="ECO:0007669"/>
    <property type="project" value="UniProtKB-UniPathway"/>
</dbReference>
<dbReference type="InterPro" id="IPR000836">
    <property type="entry name" value="PRTase_dom"/>
</dbReference>
<dbReference type="SUPFAM" id="SSF53271">
    <property type="entry name" value="PRTase-like"/>
    <property type="match status" value="1"/>
</dbReference>
<evidence type="ECO:0000256" key="10">
    <source>
        <dbReference type="ARBA" id="ARBA00022723"/>
    </source>
</evidence>
<organism evidence="18 19">
    <name type="scientific">Weissella diestrammenae</name>
    <dbReference type="NCBI Taxonomy" id="1162633"/>
    <lineage>
        <taxon>Bacteria</taxon>
        <taxon>Bacillati</taxon>
        <taxon>Bacillota</taxon>
        <taxon>Bacilli</taxon>
        <taxon>Lactobacillales</taxon>
        <taxon>Lactobacillaceae</taxon>
        <taxon>Weissella</taxon>
    </lineage>
</organism>
<feature type="domain" description="Phosphoribosyltransferase" evidence="17">
    <location>
        <begin position="18"/>
        <end position="161"/>
    </location>
</feature>
<evidence type="ECO:0000256" key="11">
    <source>
        <dbReference type="ARBA" id="ARBA00022726"/>
    </source>
</evidence>
<comment type="catalytic activity">
    <reaction evidence="14">
        <text>GMP + diphosphate = guanine + 5-phospho-alpha-D-ribose 1-diphosphate</text>
        <dbReference type="Rhea" id="RHEA:25424"/>
        <dbReference type="ChEBI" id="CHEBI:16235"/>
        <dbReference type="ChEBI" id="CHEBI:33019"/>
        <dbReference type="ChEBI" id="CHEBI:58017"/>
        <dbReference type="ChEBI" id="CHEBI:58115"/>
        <dbReference type="EC" id="2.4.2.8"/>
    </reaction>
    <physiologicalReaction direction="right-to-left" evidence="14">
        <dbReference type="Rhea" id="RHEA:25426"/>
    </physiologicalReaction>
</comment>
<dbReference type="GO" id="GO:0046100">
    <property type="term" value="P:hypoxanthine metabolic process"/>
    <property type="evidence" value="ECO:0007669"/>
    <property type="project" value="TreeGrafter"/>
</dbReference>
<dbReference type="InterPro" id="IPR005904">
    <property type="entry name" value="Hxn_phspho_trans"/>
</dbReference>
<keyword evidence="9 16" id="KW-0808">Transferase</keyword>
<evidence type="ECO:0000256" key="2">
    <source>
        <dbReference type="ARBA" id="ARBA00002049"/>
    </source>
</evidence>
<keyword evidence="12 16" id="KW-0547">Nucleotide-binding</keyword>
<dbReference type="GO" id="GO:0006178">
    <property type="term" value="P:guanine salvage"/>
    <property type="evidence" value="ECO:0007669"/>
    <property type="project" value="TreeGrafter"/>
</dbReference>
<evidence type="ECO:0000256" key="13">
    <source>
        <dbReference type="ARBA" id="ARBA00022842"/>
    </source>
</evidence>
<evidence type="ECO:0000313" key="19">
    <source>
        <dbReference type="Proteomes" id="UP000515800"/>
    </source>
</evidence>
<name>A0A7G9T3W6_9LACO</name>
<dbReference type="RefSeq" id="WP_187528626.1">
    <property type="nucleotide sequence ID" value="NZ_CP060724.1"/>
</dbReference>
<proteinExistence type="inferred from homology"/>